<accession>A0AAV0MYH1</accession>
<evidence type="ECO:0000313" key="1">
    <source>
        <dbReference type="EMBL" id="CAI0451263.1"/>
    </source>
</evidence>
<proteinExistence type="predicted"/>
<evidence type="ECO:0000313" key="2">
    <source>
        <dbReference type="Proteomes" id="UP001154282"/>
    </source>
</evidence>
<name>A0AAV0MYH1_9ROSI</name>
<dbReference type="EMBL" id="CAMGYJ010000007">
    <property type="protein sequence ID" value="CAI0451263.1"/>
    <property type="molecule type" value="Genomic_DNA"/>
</dbReference>
<protein>
    <submittedName>
        <fullName evidence="1">Uncharacterized protein</fullName>
    </submittedName>
</protein>
<organism evidence="1 2">
    <name type="scientific">Linum tenue</name>
    <dbReference type="NCBI Taxonomy" id="586396"/>
    <lineage>
        <taxon>Eukaryota</taxon>
        <taxon>Viridiplantae</taxon>
        <taxon>Streptophyta</taxon>
        <taxon>Embryophyta</taxon>
        <taxon>Tracheophyta</taxon>
        <taxon>Spermatophyta</taxon>
        <taxon>Magnoliopsida</taxon>
        <taxon>eudicotyledons</taxon>
        <taxon>Gunneridae</taxon>
        <taxon>Pentapetalae</taxon>
        <taxon>rosids</taxon>
        <taxon>fabids</taxon>
        <taxon>Malpighiales</taxon>
        <taxon>Linaceae</taxon>
        <taxon>Linum</taxon>
    </lineage>
</organism>
<dbReference type="Proteomes" id="UP001154282">
    <property type="component" value="Unassembled WGS sequence"/>
</dbReference>
<comment type="caution">
    <text evidence="1">The sequence shown here is derived from an EMBL/GenBank/DDBJ whole genome shotgun (WGS) entry which is preliminary data.</text>
</comment>
<keyword evidence="2" id="KW-1185">Reference proteome</keyword>
<gene>
    <name evidence="1" type="ORF">LITE_LOCUS30807</name>
</gene>
<reference evidence="1" key="1">
    <citation type="submission" date="2022-08" db="EMBL/GenBank/DDBJ databases">
        <authorList>
            <person name="Gutierrez-Valencia J."/>
        </authorList>
    </citation>
    <scope>NUCLEOTIDE SEQUENCE</scope>
</reference>
<sequence>MCIIGSFAGRT</sequence>